<dbReference type="OrthoDB" id="3191897at2"/>
<evidence type="ECO:0008006" key="3">
    <source>
        <dbReference type="Google" id="ProtNLM"/>
    </source>
</evidence>
<gene>
    <name evidence="1" type="ORF">C8D82_104114</name>
</gene>
<dbReference type="Proteomes" id="UP000245959">
    <property type="component" value="Unassembled WGS sequence"/>
</dbReference>
<organism evidence="1 2">
    <name type="scientific">Victivallis vadensis</name>
    <dbReference type="NCBI Taxonomy" id="172901"/>
    <lineage>
        <taxon>Bacteria</taxon>
        <taxon>Pseudomonadati</taxon>
        <taxon>Lentisphaerota</taxon>
        <taxon>Lentisphaeria</taxon>
        <taxon>Victivallales</taxon>
        <taxon>Victivallaceae</taxon>
        <taxon>Victivallis</taxon>
    </lineage>
</organism>
<dbReference type="GeneID" id="78294284"/>
<comment type="caution">
    <text evidence="1">The sequence shown here is derived from an EMBL/GenBank/DDBJ whole genome shotgun (WGS) entry which is preliminary data.</text>
</comment>
<proteinExistence type="predicted"/>
<dbReference type="CDD" id="cd06462">
    <property type="entry name" value="Peptidase_S24_S26"/>
    <property type="match status" value="1"/>
</dbReference>
<dbReference type="RefSeq" id="WP_116882960.1">
    <property type="nucleotide sequence ID" value="NZ_CABMMC010000051.1"/>
</dbReference>
<dbReference type="AlphaFoldDB" id="A0A2U1B8H6"/>
<dbReference type="SUPFAM" id="SSF51306">
    <property type="entry name" value="LexA/Signal peptidase"/>
    <property type="match status" value="1"/>
</dbReference>
<name>A0A2U1B8H6_9BACT</name>
<dbReference type="InterPro" id="IPR036286">
    <property type="entry name" value="LexA/Signal_pep-like_sf"/>
</dbReference>
<evidence type="ECO:0000313" key="2">
    <source>
        <dbReference type="Proteomes" id="UP000245959"/>
    </source>
</evidence>
<sequence length="152" mass="18201">MSEPLSAEEAVARFGFYTGLTRGDSMEPMLRQGRDRVCIERRTGRLRRYEVPLYRRPSGQLVLHRIVQVLPEGYVTCGDNRRCRERGVTDAMIVGVLTGFYRGKRYVDCRRSRGYRCYVFFWWRCRWLRLPFLLGRDLLNRLKRRSFLRGLR</sequence>
<reference evidence="1 2" key="1">
    <citation type="submission" date="2018-04" db="EMBL/GenBank/DDBJ databases">
        <title>Genomic Encyclopedia of Type Strains, Phase IV (KMG-IV): sequencing the most valuable type-strain genomes for metagenomic binning, comparative biology and taxonomic classification.</title>
        <authorList>
            <person name="Goeker M."/>
        </authorList>
    </citation>
    <scope>NUCLEOTIDE SEQUENCE [LARGE SCALE GENOMIC DNA]</scope>
    <source>
        <strain evidence="1 2">DSM 14823</strain>
    </source>
</reference>
<accession>A0A2U1B8H6</accession>
<dbReference type="EMBL" id="QEKH01000004">
    <property type="protein sequence ID" value="PVY44969.1"/>
    <property type="molecule type" value="Genomic_DNA"/>
</dbReference>
<protein>
    <recommendedName>
        <fullName evidence="3">Peptidase S24-like protein</fullName>
    </recommendedName>
</protein>
<evidence type="ECO:0000313" key="1">
    <source>
        <dbReference type="EMBL" id="PVY44969.1"/>
    </source>
</evidence>
<keyword evidence="2" id="KW-1185">Reference proteome</keyword>